<dbReference type="InterPro" id="IPR036291">
    <property type="entry name" value="NAD(P)-bd_dom_sf"/>
</dbReference>
<organism evidence="15">
    <name type="scientific">Tepidanaerobacter syntrophicus</name>
    <dbReference type="NCBI Taxonomy" id="224999"/>
    <lineage>
        <taxon>Bacteria</taxon>
        <taxon>Bacillati</taxon>
        <taxon>Bacillota</taxon>
        <taxon>Clostridia</taxon>
        <taxon>Thermosediminibacterales</taxon>
        <taxon>Tepidanaerobacteraceae</taxon>
        <taxon>Tepidanaerobacter</taxon>
    </lineage>
</organism>
<feature type="binding site" evidence="13">
    <location>
        <position position="183"/>
    </location>
    <ligand>
        <name>substrate</name>
    </ligand>
</feature>
<keyword evidence="6 12" id="KW-0028">Amino-acid biosynthesis</keyword>
<evidence type="ECO:0000256" key="5">
    <source>
        <dbReference type="ARBA" id="ARBA00021654"/>
    </source>
</evidence>
<evidence type="ECO:0000259" key="14">
    <source>
        <dbReference type="Pfam" id="PF16654"/>
    </source>
</evidence>
<evidence type="ECO:0000256" key="4">
    <source>
        <dbReference type="ARBA" id="ARBA00012080"/>
    </source>
</evidence>
<dbReference type="Proteomes" id="UP000062160">
    <property type="component" value="Unassembled WGS sequence"/>
</dbReference>
<keyword evidence="9 12" id="KW-0560">Oxidoreductase</keyword>
<dbReference type="AlphaFoldDB" id="A0A0U9HQW9"/>
<comment type="subunit">
    <text evidence="3 12">Homodimer.</text>
</comment>
<dbReference type="GO" id="GO:0047850">
    <property type="term" value="F:diaminopimelate dehydrogenase activity"/>
    <property type="evidence" value="ECO:0007669"/>
    <property type="project" value="UniProtKB-UniRule"/>
</dbReference>
<evidence type="ECO:0000313" key="16">
    <source>
        <dbReference type="Proteomes" id="UP000062160"/>
    </source>
</evidence>
<comment type="similarity">
    <text evidence="2 12">Belongs to the diaminopimelate dehydrogenase family.</text>
</comment>
<feature type="binding site" evidence="13">
    <location>
        <position position="229"/>
    </location>
    <ligand>
        <name>substrate</name>
    </ligand>
</feature>
<evidence type="ECO:0000256" key="7">
    <source>
        <dbReference type="ARBA" id="ARBA00022857"/>
    </source>
</evidence>
<evidence type="ECO:0000256" key="13">
    <source>
        <dbReference type="PIRSR" id="PIRSR025648-1"/>
    </source>
</evidence>
<dbReference type="SUPFAM" id="SSF51735">
    <property type="entry name" value="NAD(P)-binding Rossmann-fold domains"/>
    <property type="match status" value="1"/>
</dbReference>
<dbReference type="PIRSF" id="PIRSF025648">
    <property type="entry name" value="DDH"/>
    <property type="match status" value="1"/>
</dbReference>
<evidence type="ECO:0000256" key="8">
    <source>
        <dbReference type="ARBA" id="ARBA00022915"/>
    </source>
</evidence>
<evidence type="ECO:0000313" key="15">
    <source>
        <dbReference type="EMBL" id="GAQ25431.1"/>
    </source>
</evidence>
<gene>
    <name evidence="15" type="ORF">TSYNT_7456</name>
</gene>
<dbReference type="GO" id="GO:0000166">
    <property type="term" value="F:nucleotide binding"/>
    <property type="evidence" value="ECO:0007669"/>
    <property type="project" value="UniProtKB-KW"/>
</dbReference>
<evidence type="ECO:0000256" key="3">
    <source>
        <dbReference type="ARBA" id="ARBA00011738"/>
    </source>
</evidence>
<dbReference type="CDD" id="cd02270">
    <property type="entry name" value="meso-DAPDH_N"/>
    <property type="match status" value="1"/>
</dbReference>
<feature type="binding site" evidence="13">
    <location>
        <position position="255"/>
    </location>
    <ligand>
        <name>substrate</name>
    </ligand>
</feature>
<evidence type="ECO:0000256" key="11">
    <source>
        <dbReference type="ARBA" id="ARBA00052023"/>
    </source>
</evidence>
<dbReference type="RefSeq" id="WP_059032814.1">
    <property type="nucleotide sequence ID" value="NZ_BSDN01000011.1"/>
</dbReference>
<reference evidence="15" key="1">
    <citation type="journal article" date="2016" name="Genome Announc.">
        <title>Draft Genome Sequence of the Syntrophic Lactate-Degrading Bacterium Tepidanaerobacter syntrophicus JLT.</title>
        <authorList>
            <person name="Matsuura N."/>
            <person name="Ohashi A."/>
            <person name="Tourlousse D.M."/>
            <person name="Sekiguchi Y."/>
        </authorList>
    </citation>
    <scope>NUCLEOTIDE SEQUENCE [LARGE SCALE GENOMIC DNA]</scope>
    <source>
        <strain evidence="15">JL</strain>
    </source>
</reference>
<keyword evidence="10 12" id="KW-0457">Lysine biosynthesis</keyword>
<dbReference type="UniPathway" id="UPA00034">
    <property type="reaction ID" value="UER00026"/>
</dbReference>
<evidence type="ECO:0000256" key="12">
    <source>
        <dbReference type="PIRNR" id="PIRNR025648"/>
    </source>
</evidence>
<dbReference type="EMBL" id="DF977001">
    <property type="protein sequence ID" value="GAQ25431.1"/>
    <property type="molecule type" value="Genomic_DNA"/>
</dbReference>
<dbReference type="NCBIfam" id="TIGR01921">
    <property type="entry name" value="DAP-DH"/>
    <property type="match status" value="1"/>
</dbReference>
<dbReference type="OrthoDB" id="9779394at2"/>
<dbReference type="GO" id="GO:0009089">
    <property type="term" value="P:lysine biosynthetic process via diaminopimelate"/>
    <property type="evidence" value="ECO:0007669"/>
    <property type="project" value="UniProtKB-UniRule"/>
</dbReference>
<keyword evidence="16" id="KW-1185">Reference proteome</keyword>
<feature type="domain" description="Meso-diaminopimelate D-dehydrogenase C-terminal" evidence="14">
    <location>
        <begin position="122"/>
        <end position="253"/>
    </location>
</feature>
<comment type="catalytic activity">
    <reaction evidence="11 12">
        <text>meso-2,6-diaminopimelate + NADP(+) + H2O = (S)-2-amino-6-oxoheptanedioate + NH4(+) + NADPH + H(+)</text>
        <dbReference type="Rhea" id="RHEA:13561"/>
        <dbReference type="ChEBI" id="CHEBI:15377"/>
        <dbReference type="ChEBI" id="CHEBI:15378"/>
        <dbReference type="ChEBI" id="CHEBI:28938"/>
        <dbReference type="ChEBI" id="CHEBI:57783"/>
        <dbReference type="ChEBI" id="CHEBI:57791"/>
        <dbReference type="ChEBI" id="CHEBI:58349"/>
        <dbReference type="ChEBI" id="CHEBI:58556"/>
        <dbReference type="EC" id="1.4.1.16"/>
    </reaction>
</comment>
<dbReference type="InterPro" id="IPR032094">
    <property type="entry name" value="Meso-DAP_DH_C"/>
</dbReference>
<evidence type="ECO:0000256" key="2">
    <source>
        <dbReference type="ARBA" id="ARBA00007442"/>
    </source>
</evidence>
<sequence>MEKIKIAIVGFGNVGKKVYEAVEESPDMETAGIVELAHLIEKLKVNIPNVPVVDNIEKLGKVDVAILAIDSRHVPSTAPIYLNMGINTVDAYDIHGDSMIELKESLDKISKEKNTVSIMASGWDPGTDSIIRAVLEMIAPKGLTTVNFGPGMSMGHTVAVKATPGVKDAISITVPKGMGLHKRLVYIELEDGYDFNEVSKEIKDDSYFNQDETYVFCVDNVKNLIDMGHGVHIERKGVSGNTHNQKMDFTMSLTNPAATAQVMVSAARASLKQNPGCYTLIEIPPIDCIYGERISLIKRFV</sequence>
<protein>
    <recommendedName>
        <fullName evidence="5 12">Meso-diaminopimelate D-dehydrogenase</fullName>
        <shortName evidence="12">DAPDH</shortName>
        <shortName evidence="12">Meso-DAP dehydrogenase</shortName>
        <ecNumber evidence="4 12">1.4.1.16</ecNumber>
    </recommendedName>
</protein>
<dbReference type="Gene3D" id="3.40.50.720">
    <property type="entry name" value="NAD(P)-binding Rossmann-like Domain"/>
    <property type="match status" value="1"/>
</dbReference>
<evidence type="ECO:0000256" key="1">
    <source>
        <dbReference type="ARBA" id="ARBA00004896"/>
    </source>
</evidence>
<evidence type="ECO:0000256" key="9">
    <source>
        <dbReference type="ARBA" id="ARBA00023002"/>
    </source>
</evidence>
<dbReference type="InterPro" id="IPR010190">
    <property type="entry name" value="Diaminopimelate_DH_Ddh"/>
</dbReference>
<comment type="pathway">
    <text evidence="1 12">Amino-acid biosynthesis; L-lysine biosynthesis via DAP pathway; DL-2,6-diaminopimelate from (S)-tetrahydrodipicolinate: step 1/1.</text>
</comment>
<evidence type="ECO:0000256" key="10">
    <source>
        <dbReference type="ARBA" id="ARBA00023154"/>
    </source>
</evidence>
<proteinExistence type="inferred from homology"/>
<keyword evidence="8 12" id="KW-0220">Diaminopimelate biosynthesis</keyword>
<dbReference type="Pfam" id="PF16654">
    <property type="entry name" value="DAPDH_C"/>
    <property type="match status" value="1"/>
</dbReference>
<dbReference type="EC" id="1.4.1.16" evidence="4 12"/>
<dbReference type="GO" id="GO:0019877">
    <property type="term" value="P:diaminopimelate biosynthetic process"/>
    <property type="evidence" value="ECO:0007669"/>
    <property type="project" value="UniProtKB-UniRule"/>
</dbReference>
<comment type="function">
    <text evidence="12">Catalyzes the reversible NADPH-dependent reductive amination of L-2-amino-6-oxopimelate, the acyclic form of L-tetrahydrodipicolinate, to generate the meso compound, D,L-2,6-diaminopimelate.</text>
</comment>
<keyword evidence="7 12" id="KW-0521">NADP</keyword>
<accession>A0A0U9HQW9</accession>
<dbReference type="SUPFAM" id="SSF55347">
    <property type="entry name" value="Glyceraldehyde-3-phosphate dehydrogenase-like, C-terminal domain"/>
    <property type="match status" value="1"/>
</dbReference>
<feature type="binding site" evidence="13">
    <location>
        <begin position="121"/>
        <end position="125"/>
    </location>
    <ligand>
        <name>NADP(+)</name>
        <dbReference type="ChEBI" id="CHEBI:58349"/>
    </ligand>
</feature>
<dbReference type="Gene3D" id="3.30.360.10">
    <property type="entry name" value="Dihydrodipicolinate Reductase, domain 2"/>
    <property type="match status" value="1"/>
</dbReference>
<evidence type="ECO:0000256" key="6">
    <source>
        <dbReference type="ARBA" id="ARBA00022605"/>
    </source>
</evidence>
<name>A0A0U9HQW9_9FIRM</name>
<dbReference type="STRING" id="224999.GCA_001485475_01448"/>
<feature type="binding site" evidence="13">
    <location>
        <position position="173"/>
    </location>
    <ligand>
        <name>substrate</name>
    </ligand>
</feature>
<keyword evidence="13" id="KW-0547">Nucleotide-binding</keyword>